<dbReference type="NCBIfam" id="TIGR01891">
    <property type="entry name" value="amidohydrolases"/>
    <property type="match status" value="1"/>
</dbReference>
<dbReference type="InterPro" id="IPR011650">
    <property type="entry name" value="Peptidase_M20_dimer"/>
</dbReference>
<accession>A0A1Y2HGY7</accession>
<dbReference type="InterPro" id="IPR017439">
    <property type="entry name" value="Amidohydrolase"/>
</dbReference>
<organism evidence="3 4">
    <name type="scientific">Catenaria anguillulae PL171</name>
    <dbReference type="NCBI Taxonomy" id="765915"/>
    <lineage>
        <taxon>Eukaryota</taxon>
        <taxon>Fungi</taxon>
        <taxon>Fungi incertae sedis</taxon>
        <taxon>Blastocladiomycota</taxon>
        <taxon>Blastocladiomycetes</taxon>
        <taxon>Blastocladiales</taxon>
        <taxon>Catenariaceae</taxon>
        <taxon>Catenaria</taxon>
    </lineage>
</organism>
<dbReference type="STRING" id="765915.A0A1Y2HGY7"/>
<dbReference type="PIRSF" id="PIRSF037226">
    <property type="entry name" value="Amidohydrolase_ACY1L2_prd"/>
    <property type="match status" value="1"/>
</dbReference>
<dbReference type="OrthoDB" id="6119954at2759"/>
<evidence type="ECO:0000256" key="1">
    <source>
        <dbReference type="PIRNR" id="PIRNR037226"/>
    </source>
</evidence>
<gene>
    <name evidence="3" type="ORF">BCR44DRAFT_1437705</name>
</gene>
<dbReference type="SUPFAM" id="SSF55031">
    <property type="entry name" value="Bacterial exopeptidase dimerisation domain"/>
    <property type="match status" value="1"/>
</dbReference>
<dbReference type="Proteomes" id="UP000193411">
    <property type="component" value="Unassembled WGS sequence"/>
</dbReference>
<dbReference type="Gene3D" id="3.40.630.10">
    <property type="entry name" value="Zn peptidases"/>
    <property type="match status" value="1"/>
</dbReference>
<dbReference type="InterPro" id="IPR036264">
    <property type="entry name" value="Bact_exopeptidase_dim_dom"/>
</dbReference>
<protein>
    <recommendedName>
        <fullName evidence="1">Peptidase M20 domain-containing protein 2</fullName>
    </recommendedName>
</protein>
<dbReference type="Pfam" id="PF07687">
    <property type="entry name" value="M20_dimer"/>
    <property type="match status" value="1"/>
</dbReference>
<evidence type="ECO:0000259" key="2">
    <source>
        <dbReference type="Pfam" id="PF07687"/>
    </source>
</evidence>
<dbReference type="InterPro" id="IPR017144">
    <property type="entry name" value="Xaa-Arg_dipeptidase"/>
</dbReference>
<feature type="domain" description="Peptidase M20 dimerisation" evidence="2">
    <location>
        <begin position="189"/>
        <end position="262"/>
    </location>
</feature>
<dbReference type="InterPro" id="IPR052030">
    <property type="entry name" value="Peptidase_M20/M20A_hydrolases"/>
</dbReference>
<sequence>MSTTPSLPDPSEIRTSVRDFLAQLSAELRDLSLKIYNHPELSFQEHFAAATIRAYLETKAGVVVQDSKAKQETPTAFVATFEHLVGEEHEELVSVGFCSEYDALPIGHACGHNLICISGVAAFLTTAFLLRRFHLRGRLTLFGTPGEEGLGGKINMLRAGDFDGIHFAMMLHPGNIDLAYPTYLAAQSLDVEYFGREAHASSAPWDGVNALDAMVCAFNAIAHVRQQLRPTDRVHGVITNGGAAPNIIPAYTSASMMVRALTIGGLKEEVKPKVVACLEGGGKAAGCEFKLTEHPTYYDVNTNPTLTSIYTSELATQLGISLPSPTDQRAISRGSTDIGNVTYACPGIHNVFDIGCAAEIHSVEFLEHAKSEMAHERTLQRVGCLVMVAVGVLTDKAVRDKARKEWEEERVRAVARGVEVRGWE</sequence>
<dbReference type="PANTHER" id="PTHR30575">
    <property type="entry name" value="PEPTIDASE M20"/>
    <property type="match status" value="1"/>
</dbReference>
<dbReference type="GO" id="GO:0016805">
    <property type="term" value="F:dipeptidase activity"/>
    <property type="evidence" value="ECO:0007669"/>
    <property type="project" value="InterPro"/>
</dbReference>
<proteinExistence type="inferred from homology"/>
<dbReference type="EMBL" id="MCFL01000033">
    <property type="protein sequence ID" value="ORZ33847.1"/>
    <property type="molecule type" value="Genomic_DNA"/>
</dbReference>
<name>A0A1Y2HGY7_9FUNG</name>
<evidence type="ECO:0000313" key="3">
    <source>
        <dbReference type="EMBL" id="ORZ33847.1"/>
    </source>
</evidence>
<dbReference type="PANTHER" id="PTHR30575:SF0">
    <property type="entry name" value="XAA-ARG DIPEPTIDASE"/>
    <property type="match status" value="1"/>
</dbReference>
<reference evidence="3 4" key="1">
    <citation type="submission" date="2016-07" db="EMBL/GenBank/DDBJ databases">
        <title>Pervasive Adenine N6-methylation of Active Genes in Fungi.</title>
        <authorList>
            <consortium name="DOE Joint Genome Institute"/>
            <person name="Mondo S.J."/>
            <person name="Dannebaum R.O."/>
            <person name="Kuo R.C."/>
            <person name="Labutti K."/>
            <person name="Haridas S."/>
            <person name="Kuo A."/>
            <person name="Salamov A."/>
            <person name="Ahrendt S.R."/>
            <person name="Lipzen A."/>
            <person name="Sullivan W."/>
            <person name="Andreopoulos W.B."/>
            <person name="Clum A."/>
            <person name="Lindquist E."/>
            <person name="Daum C."/>
            <person name="Ramamoorthy G.K."/>
            <person name="Gryganskyi A."/>
            <person name="Culley D."/>
            <person name="Magnuson J.K."/>
            <person name="James T.Y."/>
            <person name="O'Malley M.A."/>
            <person name="Stajich J.E."/>
            <person name="Spatafora J.W."/>
            <person name="Visel A."/>
            <person name="Grigoriev I.V."/>
        </authorList>
    </citation>
    <scope>NUCLEOTIDE SEQUENCE [LARGE SCALE GENOMIC DNA]</scope>
    <source>
        <strain evidence="3 4">PL171</strain>
    </source>
</reference>
<dbReference type="SUPFAM" id="SSF53187">
    <property type="entry name" value="Zn-dependent exopeptidases"/>
    <property type="match status" value="1"/>
</dbReference>
<keyword evidence="4" id="KW-1185">Reference proteome</keyword>
<dbReference type="Gene3D" id="3.30.70.360">
    <property type="match status" value="1"/>
</dbReference>
<evidence type="ECO:0000313" key="4">
    <source>
        <dbReference type="Proteomes" id="UP000193411"/>
    </source>
</evidence>
<comment type="similarity">
    <text evidence="1">Belongs to the peptidase M20A family.</text>
</comment>
<comment type="caution">
    <text evidence="3">The sequence shown here is derived from an EMBL/GenBank/DDBJ whole genome shotgun (WGS) entry which is preliminary data.</text>
</comment>
<dbReference type="AlphaFoldDB" id="A0A1Y2HGY7"/>
<dbReference type="CDD" id="cd05672">
    <property type="entry name" value="M20_ACY1L2-like"/>
    <property type="match status" value="1"/>
</dbReference>
<dbReference type="FunFam" id="3.30.70.360:FF:000004">
    <property type="entry name" value="Peptidase M20 domain-containing protein 2"/>
    <property type="match status" value="1"/>
</dbReference>